<dbReference type="SUPFAM" id="SSF46689">
    <property type="entry name" value="Homeodomain-like"/>
    <property type="match status" value="1"/>
</dbReference>
<organism evidence="2 3">
    <name type="scientific">Streptomyces minutiscleroticus</name>
    <dbReference type="NCBI Taxonomy" id="68238"/>
    <lineage>
        <taxon>Bacteria</taxon>
        <taxon>Bacillati</taxon>
        <taxon>Actinomycetota</taxon>
        <taxon>Actinomycetes</taxon>
        <taxon>Kitasatosporales</taxon>
        <taxon>Streptomycetaceae</taxon>
        <taxon>Streptomyces</taxon>
    </lineage>
</organism>
<sequence length="80" mass="9054">MPATVVSWVRTAEVARDLGVKETTLGSWVARARRADTAGSAAESEELARLRRENARLKKDNKELAMERDVLKRCMVLWVK</sequence>
<dbReference type="Pfam" id="PF01527">
    <property type="entry name" value="HTH_Tnp_1"/>
    <property type="match status" value="1"/>
</dbReference>
<keyword evidence="1" id="KW-0175">Coiled coil</keyword>
<dbReference type="EMBL" id="BMVU01000184">
    <property type="protein sequence ID" value="GGY20816.1"/>
    <property type="molecule type" value="Genomic_DNA"/>
</dbReference>
<evidence type="ECO:0000313" key="3">
    <source>
        <dbReference type="Proteomes" id="UP000619244"/>
    </source>
</evidence>
<evidence type="ECO:0008006" key="4">
    <source>
        <dbReference type="Google" id="ProtNLM"/>
    </source>
</evidence>
<dbReference type="GO" id="GO:0004803">
    <property type="term" value="F:transposase activity"/>
    <property type="evidence" value="ECO:0007669"/>
    <property type="project" value="InterPro"/>
</dbReference>
<dbReference type="GO" id="GO:0003677">
    <property type="term" value="F:DNA binding"/>
    <property type="evidence" value="ECO:0007669"/>
    <property type="project" value="InterPro"/>
</dbReference>
<reference evidence="2" key="2">
    <citation type="submission" date="2020-09" db="EMBL/GenBank/DDBJ databases">
        <authorList>
            <person name="Sun Q."/>
            <person name="Ohkuma M."/>
        </authorList>
    </citation>
    <scope>NUCLEOTIDE SEQUENCE</scope>
    <source>
        <strain evidence="2">JCM 4790</strain>
    </source>
</reference>
<gene>
    <name evidence="2" type="ORF">GCM10010358_83520</name>
</gene>
<proteinExistence type="predicted"/>
<evidence type="ECO:0000256" key="1">
    <source>
        <dbReference type="SAM" id="Coils"/>
    </source>
</evidence>
<reference evidence="2" key="1">
    <citation type="journal article" date="2014" name="Int. J. Syst. Evol. Microbiol.">
        <title>Complete genome sequence of Corynebacterium casei LMG S-19264T (=DSM 44701T), isolated from a smear-ripened cheese.</title>
        <authorList>
            <consortium name="US DOE Joint Genome Institute (JGI-PGF)"/>
            <person name="Walter F."/>
            <person name="Albersmeier A."/>
            <person name="Kalinowski J."/>
            <person name="Ruckert C."/>
        </authorList>
    </citation>
    <scope>NUCLEOTIDE SEQUENCE</scope>
    <source>
        <strain evidence="2">JCM 4790</strain>
    </source>
</reference>
<dbReference type="Gene3D" id="1.10.10.60">
    <property type="entry name" value="Homeodomain-like"/>
    <property type="match status" value="1"/>
</dbReference>
<dbReference type="InterPro" id="IPR009057">
    <property type="entry name" value="Homeodomain-like_sf"/>
</dbReference>
<dbReference type="RefSeq" id="WP_190195467.1">
    <property type="nucleotide sequence ID" value="NZ_BMVU01000184.1"/>
</dbReference>
<feature type="coiled-coil region" evidence="1">
    <location>
        <begin position="40"/>
        <end position="67"/>
    </location>
</feature>
<evidence type="ECO:0000313" key="2">
    <source>
        <dbReference type="EMBL" id="GGY20816.1"/>
    </source>
</evidence>
<keyword evidence="3" id="KW-1185">Reference proteome</keyword>
<accession>A0A918P4V8</accession>
<dbReference type="GO" id="GO:0006313">
    <property type="term" value="P:DNA transposition"/>
    <property type="evidence" value="ECO:0007669"/>
    <property type="project" value="InterPro"/>
</dbReference>
<protein>
    <recommendedName>
        <fullName evidence="4">Transposase</fullName>
    </recommendedName>
</protein>
<dbReference type="AlphaFoldDB" id="A0A918P4V8"/>
<dbReference type="InterPro" id="IPR002514">
    <property type="entry name" value="Transposase_8"/>
</dbReference>
<comment type="caution">
    <text evidence="2">The sequence shown here is derived from an EMBL/GenBank/DDBJ whole genome shotgun (WGS) entry which is preliminary data.</text>
</comment>
<name>A0A918P4V8_9ACTN</name>
<dbReference type="Proteomes" id="UP000619244">
    <property type="component" value="Unassembled WGS sequence"/>
</dbReference>